<proteinExistence type="predicted"/>
<evidence type="ECO:0000313" key="1">
    <source>
        <dbReference type="EMBL" id="MBP0724259.1"/>
    </source>
</evidence>
<protein>
    <submittedName>
        <fullName evidence="1">Uncharacterized protein</fullName>
    </submittedName>
</protein>
<dbReference type="EMBL" id="JAGIYQ010000002">
    <property type="protein sequence ID" value="MBP0724259.1"/>
    <property type="molecule type" value="Genomic_DNA"/>
</dbReference>
<accession>A0A940NLA1</accession>
<name>A0A940NLA1_9BACI</name>
<evidence type="ECO:0000313" key="2">
    <source>
        <dbReference type="Proteomes" id="UP000682134"/>
    </source>
</evidence>
<comment type="caution">
    <text evidence="1">The sequence shown here is derived from an EMBL/GenBank/DDBJ whole genome shotgun (WGS) entry which is preliminary data.</text>
</comment>
<sequence>MEKEQIFLVALEEDEEEFPYVLINLSNARLVQNYEDIPTIEQIESWIGEVKIVAPSNKLTLHLNFS</sequence>
<dbReference type="Proteomes" id="UP000682134">
    <property type="component" value="Unassembled WGS sequence"/>
</dbReference>
<keyword evidence="2" id="KW-1185">Reference proteome</keyword>
<dbReference type="RefSeq" id="WP_209402602.1">
    <property type="nucleotide sequence ID" value="NZ_JAGIYQ010000002.1"/>
</dbReference>
<reference evidence="1" key="1">
    <citation type="submission" date="2021-04" db="EMBL/GenBank/DDBJ databases">
        <title>Genome seq and assembly of Bacillus sp.</title>
        <authorList>
            <person name="Chhetri G."/>
        </authorList>
    </citation>
    <scope>NUCLEOTIDE SEQUENCE</scope>
    <source>
        <strain evidence="1">RG28</strain>
    </source>
</reference>
<dbReference type="AlphaFoldDB" id="A0A940NLA1"/>
<gene>
    <name evidence="1" type="ORF">J5Y03_03555</name>
</gene>
<organism evidence="1 2">
    <name type="scientific">Gottfriedia endophytica</name>
    <dbReference type="NCBI Taxonomy" id="2820819"/>
    <lineage>
        <taxon>Bacteria</taxon>
        <taxon>Bacillati</taxon>
        <taxon>Bacillota</taxon>
        <taxon>Bacilli</taxon>
        <taxon>Bacillales</taxon>
        <taxon>Bacillaceae</taxon>
        <taxon>Gottfriedia</taxon>
    </lineage>
</organism>